<accession>A0ABU3CA03</accession>
<evidence type="ECO:0000313" key="7">
    <source>
        <dbReference type="Proteomes" id="UP001262889"/>
    </source>
</evidence>
<dbReference type="Gene3D" id="3.30.1330.30">
    <property type="match status" value="1"/>
</dbReference>
<dbReference type="InterPro" id="IPR029064">
    <property type="entry name" value="Ribosomal_eL30-like_sf"/>
</dbReference>
<dbReference type="SUPFAM" id="SSF75217">
    <property type="entry name" value="alpha/beta knot"/>
    <property type="match status" value="1"/>
</dbReference>
<evidence type="ECO:0000259" key="5">
    <source>
        <dbReference type="Pfam" id="PF22435"/>
    </source>
</evidence>
<dbReference type="InterPro" id="IPR053888">
    <property type="entry name" value="MRM3-like_sub_bind"/>
</dbReference>
<dbReference type="SUPFAM" id="SSF55315">
    <property type="entry name" value="L30e-like"/>
    <property type="match status" value="1"/>
</dbReference>
<dbReference type="Pfam" id="PF00588">
    <property type="entry name" value="SpoU_methylase"/>
    <property type="match status" value="1"/>
</dbReference>
<feature type="domain" description="MRM3-like substrate binding" evidence="5">
    <location>
        <begin position="10"/>
        <end position="100"/>
    </location>
</feature>
<dbReference type="InterPro" id="IPR001537">
    <property type="entry name" value="SpoU_MeTrfase"/>
</dbReference>
<comment type="caution">
    <text evidence="6">The sequence shown here is derived from an EMBL/GenBank/DDBJ whole genome shotgun (WGS) entry which is preliminary data.</text>
</comment>
<dbReference type="PANTHER" id="PTHR43191">
    <property type="entry name" value="RRNA METHYLTRANSFERASE 3"/>
    <property type="match status" value="1"/>
</dbReference>
<keyword evidence="2 6" id="KW-0489">Methyltransferase</keyword>
<dbReference type="InterPro" id="IPR029026">
    <property type="entry name" value="tRNA_m1G_MTases_N"/>
</dbReference>
<dbReference type="Pfam" id="PF22435">
    <property type="entry name" value="MRM3-like_sub_bind"/>
    <property type="match status" value="1"/>
</dbReference>
<dbReference type="GO" id="GO:0008168">
    <property type="term" value="F:methyltransferase activity"/>
    <property type="evidence" value="ECO:0007669"/>
    <property type="project" value="UniProtKB-KW"/>
</dbReference>
<evidence type="ECO:0000256" key="3">
    <source>
        <dbReference type="ARBA" id="ARBA00022679"/>
    </source>
</evidence>
<dbReference type="InterPro" id="IPR029028">
    <property type="entry name" value="Alpha/beta_knot_MTases"/>
</dbReference>
<organism evidence="6 7">
    <name type="scientific">Autumnicola tepida</name>
    <dbReference type="NCBI Taxonomy" id="3075595"/>
    <lineage>
        <taxon>Bacteria</taxon>
        <taxon>Pseudomonadati</taxon>
        <taxon>Bacteroidota</taxon>
        <taxon>Flavobacteriia</taxon>
        <taxon>Flavobacteriales</taxon>
        <taxon>Flavobacteriaceae</taxon>
        <taxon>Autumnicola</taxon>
    </lineage>
</organism>
<feature type="domain" description="tRNA/rRNA methyltransferase SpoU type" evidence="4">
    <location>
        <begin position="120"/>
        <end position="258"/>
    </location>
</feature>
<dbReference type="PANTHER" id="PTHR43191:SF2">
    <property type="entry name" value="RRNA METHYLTRANSFERASE 3, MITOCHONDRIAL"/>
    <property type="match status" value="1"/>
</dbReference>
<dbReference type="GO" id="GO:0032259">
    <property type="term" value="P:methylation"/>
    <property type="evidence" value="ECO:0007669"/>
    <property type="project" value="UniProtKB-KW"/>
</dbReference>
<dbReference type="Proteomes" id="UP001262889">
    <property type="component" value="Unassembled WGS sequence"/>
</dbReference>
<proteinExistence type="inferred from homology"/>
<keyword evidence="3" id="KW-0808">Transferase</keyword>
<protein>
    <submittedName>
        <fullName evidence="6">RNA methyltransferase</fullName>
    </submittedName>
</protein>
<dbReference type="CDD" id="cd18104">
    <property type="entry name" value="SpoU-like_RNA-MTase"/>
    <property type="match status" value="1"/>
</dbReference>
<reference evidence="6 7" key="1">
    <citation type="submission" date="2023-09" db="EMBL/GenBank/DDBJ databases">
        <authorList>
            <person name="Rey-Velasco X."/>
        </authorList>
    </citation>
    <scope>NUCLEOTIDE SEQUENCE [LARGE SCALE GENOMIC DNA]</scope>
    <source>
        <strain evidence="6 7">F363</strain>
    </source>
</reference>
<evidence type="ECO:0000256" key="1">
    <source>
        <dbReference type="ARBA" id="ARBA00007228"/>
    </source>
</evidence>
<dbReference type="RefSeq" id="WP_311534503.1">
    <property type="nucleotide sequence ID" value="NZ_JAVRHQ010000008.1"/>
</dbReference>
<sequence>MHKQISSPHNAAIKRLLQLQDKSRNRRKEGVFVVEGIRETGLAIKGGFDLMEIYFCPELFPAEELSTLTEKCQIQPKIVEISSEVYNKIAYRGSTEGIIAVFKGKTTALESLKFSSENPLILVAEAPEKPGNIGALLRTADAARLDAVLIANPKTDLFNPNIIRSSVGGVFTNNVATGSTAEIISFLQRQNIKIYAAALQSSKIYAQVDFTQSAAIVVGTEATGLSREWLENSTQNIIIPMSGEIDSMNVSVAAGILVFEAKRQRGFRL</sequence>
<gene>
    <name evidence="6" type="ORF">RM553_08560</name>
</gene>
<evidence type="ECO:0000259" key="4">
    <source>
        <dbReference type="Pfam" id="PF00588"/>
    </source>
</evidence>
<comment type="similarity">
    <text evidence="1">Belongs to the class IV-like SAM-binding methyltransferase superfamily. RNA methyltransferase TrmH family.</text>
</comment>
<evidence type="ECO:0000313" key="6">
    <source>
        <dbReference type="EMBL" id="MDT0642880.1"/>
    </source>
</evidence>
<dbReference type="InterPro" id="IPR051259">
    <property type="entry name" value="rRNA_Methyltransferase"/>
</dbReference>
<dbReference type="EMBL" id="JAVRHQ010000008">
    <property type="protein sequence ID" value="MDT0642880.1"/>
    <property type="molecule type" value="Genomic_DNA"/>
</dbReference>
<dbReference type="Gene3D" id="3.40.1280.10">
    <property type="match status" value="1"/>
</dbReference>
<evidence type="ECO:0000256" key="2">
    <source>
        <dbReference type="ARBA" id="ARBA00022603"/>
    </source>
</evidence>
<name>A0ABU3CA03_9FLAO</name>
<keyword evidence="7" id="KW-1185">Reference proteome</keyword>